<dbReference type="EMBL" id="JAUJEA010000020">
    <property type="protein sequence ID" value="MDN5205519.1"/>
    <property type="molecule type" value="Genomic_DNA"/>
</dbReference>
<comment type="caution">
    <text evidence="1">The sequence shown here is derived from an EMBL/GenBank/DDBJ whole genome shotgun (WGS) entry which is preliminary data.</text>
</comment>
<reference evidence="1" key="1">
    <citation type="submission" date="2023-06" db="EMBL/GenBank/DDBJ databases">
        <title>Genomic of Parafulvivirga corallium.</title>
        <authorList>
            <person name="Wang G."/>
        </authorList>
    </citation>
    <scope>NUCLEOTIDE SEQUENCE</scope>
    <source>
        <strain evidence="1">BMA10</strain>
    </source>
</reference>
<evidence type="ECO:0000313" key="1">
    <source>
        <dbReference type="EMBL" id="MDN5205519.1"/>
    </source>
</evidence>
<evidence type="ECO:0000313" key="2">
    <source>
        <dbReference type="Proteomes" id="UP001172082"/>
    </source>
</evidence>
<organism evidence="1 2">
    <name type="scientific">Splendidivirga corallicola</name>
    <dbReference type="NCBI Taxonomy" id="3051826"/>
    <lineage>
        <taxon>Bacteria</taxon>
        <taxon>Pseudomonadati</taxon>
        <taxon>Bacteroidota</taxon>
        <taxon>Cytophagia</taxon>
        <taxon>Cytophagales</taxon>
        <taxon>Splendidivirgaceae</taxon>
        <taxon>Splendidivirga</taxon>
    </lineage>
</organism>
<dbReference type="RefSeq" id="WP_346755541.1">
    <property type="nucleotide sequence ID" value="NZ_JAUJEA010000020.1"/>
</dbReference>
<accession>A0ABT8KXL7</accession>
<protein>
    <submittedName>
        <fullName evidence="1">Uncharacterized protein</fullName>
    </submittedName>
</protein>
<dbReference type="Proteomes" id="UP001172082">
    <property type="component" value="Unassembled WGS sequence"/>
</dbReference>
<name>A0ABT8KXL7_9BACT</name>
<gene>
    <name evidence="1" type="ORF">QQ008_29315</name>
</gene>
<sequence>MTAKGIQLIIVGIFFSIIRCNGQIKKDNYWITNECTRSIPKAIVKKNKVQNWSFSIDSIRGIGFEKAYFSNDIQLTIENKGCEYYWVEFTFNQSLGTDAKSQSLKLVDLLKILKNNTNAPFNYDAAITIIFTEYERLKPGAIIDIDEMEKFEILRISENTKVAFYIGPL</sequence>
<proteinExistence type="predicted"/>
<keyword evidence="2" id="KW-1185">Reference proteome</keyword>